<dbReference type="Pfam" id="PF00400">
    <property type="entry name" value="WD40"/>
    <property type="match status" value="6"/>
</dbReference>
<dbReference type="InterPro" id="IPR014906">
    <property type="entry name" value="PRP4-like"/>
</dbReference>
<dbReference type="PRINTS" id="PR00320">
    <property type="entry name" value="GPROTEINBRPT"/>
</dbReference>
<evidence type="ECO:0000256" key="2">
    <source>
        <dbReference type="ARBA" id="ARBA00022737"/>
    </source>
</evidence>
<sequence length="476" mass="53087">MDSDALPEAPPHATEQVLLDEFERRRRAREVAVPTDDAQVKIRLRELGEPICLFGEGPMERRERLRFHMSKLPADQFLGQEQSKVSSESDESDMEMEEFYTEGKPQLLEARRWIARYSLPRAKRRLAQQRQEQEVALLTIKKQRQQVNAHLKQTTIYGSQVADSRPISACRFSPNSKLLVTGAWSGQCKLWKIPSCEMSQTLQGHTDRVSTVDFHPRATVGLDPSVANLATGGADSQIHLWSLDQTSPQATFSGHSMRISQVRYHPSGRFLGSTSFDTTWRLWDIETQTELLLQEGHSKEVFGLAFQCDGSLVATGGFDGIAKLWDLRSGRGIFDAKGHVKEIYGIDFSPNGYQLATSSADHTIRIFDLRQMKPLTIIPAHTSIIPDIRFYQGLPNLDTTFHAQDGLTSGSQPMAMDMDASGASSQSPSLLSPGVFLVSCSYDGTVKLWSADDWQLVTTLSDHNGRVINVDCSSGK</sequence>
<feature type="repeat" description="WD" evidence="3">
    <location>
        <begin position="294"/>
        <end position="335"/>
    </location>
</feature>
<dbReference type="Pfam" id="PF08799">
    <property type="entry name" value="PRP4"/>
    <property type="match status" value="1"/>
</dbReference>
<keyword evidence="1 3" id="KW-0853">WD repeat</keyword>
<dbReference type="CDD" id="cd00200">
    <property type="entry name" value="WD40"/>
    <property type="match status" value="1"/>
</dbReference>
<evidence type="ECO:0000256" key="3">
    <source>
        <dbReference type="PROSITE-ProRule" id="PRU00221"/>
    </source>
</evidence>
<dbReference type="PANTHER" id="PTHR19846">
    <property type="entry name" value="WD40 REPEAT PROTEIN"/>
    <property type="match status" value="1"/>
</dbReference>
<dbReference type="SUPFAM" id="SSF50978">
    <property type="entry name" value="WD40 repeat-like"/>
    <property type="match status" value="1"/>
</dbReference>
<evidence type="ECO:0000313" key="5">
    <source>
        <dbReference type="EMBL" id="KAJ1969447.1"/>
    </source>
</evidence>
<feature type="repeat" description="WD" evidence="3">
    <location>
        <begin position="336"/>
        <end position="377"/>
    </location>
</feature>
<dbReference type="PROSITE" id="PS00678">
    <property type="entry name" value="WD_REPEATS_1"/>
    <property type="match status" value="2"/>
</dbReference>
<dbReference type="EMBL" id="JANBPY010000058">
    <property type="protein sequence ID" value="KAJ1969447.1"/>
    <property type="molecule type" value="Genomic_DNA"/>
</dbReference>
<keyword evidence="6" id="KW-1185">Reference proteome</keyword>
<gene>
    <name evidence="5" type="ORF">IWQ62_000614</name>
</gene>
<dbReference type="GO" id="GO:0030621">
    <property type="term" value="F:U4 snRNA binding"/>
    <property type="evidence" value="ECO:0007669"/>
    <property type="project" value="TreeGrafter"/>
</dbReference>
<evidence type="ECO:0000259" key="4">
    <source>
        <dbReference type="SMART" id="SM00500"/>
    </source>
</evidence>
<dbReference type="GO" id="GO:0017070">
    <property type="term" value="F:U6 snRNA binding"/>
    <property type="evidence" value="ECO:0007669"/>
    <property type="project" value="TreeGrafter"/>
</dbReference>
<evidence type="ECO:0000256" key="1">
    <source>
        <dbReference type="ARBA" id="ARBA00022574"/>
    </source>
</evidence>
<feature type="repeat" description="WD" evidence="3">
    <location>
        <begin position="202"/>
        <end position="251"/>
    </location>
</feature>
<dbReference type="GO" id="GO:0000398">
    <property type="term" value="P:mRNA splicing, via spliceosome"/>
    <property type="evidence" value="ECO:0007669"/>
    <property type="project" value="TreeGrafter"/>
</dbReference>
<dbReference type="InterPro" id="IPR001680">
    <property type="entry name" value="WD40_rpt"/>
</dbReference>
<dbReference type="Gene3D" id="2.130.10.10">
    <property type="entry name" value="YVTN repeat-like/Quinoprotein amine dehydrogenase"/>
    <property type="match status" value="3"/>
</dbReference>
<reference evidence="5" key="1">
    <citation type="submission" date="2022-07" db="EMBL/GenBank/DDBJ databases">
        <title>Phylogenomic reconstructions and comparative analyses of Kickxellomycotina fungi.</title>
        <authorList>
            <person name="Reynolds N.K."/>
            <person name="Stajich J.E."/>
            <person name="Barry K."/>
            <person name="Grigoriev I.V."/>
            <person name="Crous P."/>
            <person name="Smith M.E."/>
        </authorList>
    </citation>
    <scope>NUCLEOTIDE SEQUENCE</scope>
    <source>
        <strain evidence="5">RSA 1196</strain>
    </source>
</reference>
<dbReference type="PROSITE" id="PS50082">
    <property type="entry name" value="WD_REPEATS_2"/>
    <property type="match status" value="6"/>
</dbReference>
<feature type="repeat" description="WD" evidence="3">
    <location>
        <begin position="436"/>
        <end position="459"/>
    </location>
</feature>
<dbReference type="InterPro" id="IPR015943">
    <property type="entry name" value="WD40/YVTN_repeat-like_dom_sf"/>
</dbReference>
<accession>A0A9W8E9Z3</accession>
<proteinExistence type="predicted"/>
<dbReference type="FunFam" id="2.130.10.10:FF:001211">
    <property type="entry name" value="CBN-PRP-4 protein"/>
    <property type="match status" value="1"/>
</dbReference>
<protein>
    <recommendedName>
        <fullName evidence="4">Pre-mRNA processing factor 4 (PRP4)-like domain-containing protein</fullName>
    </recommendedName>
</protein>
<name>A0A9W8E9Z3_9FUNG</name>
<feature type="domain" description="Pre-mRNA processing factor 4 (PRP4)-like" evidence="4">
    <location>
        <begin position="35"/>
        <end position="84"/>
    </location>
</feature>
<dbReference type="InterPro" id="IPR036285">
    <property type="entry name" value="PRP4-like_sf"/>
</dbReference>
<organism evidence="5 6">
    <name type="scientific">Dispira parvispora</name>
    <dbReference type="NCBI Taxonomy" id="1520584"/>
    <lineage>
        <taxon>Eukaryota</taxon>
        <taxon>Fungi</taxon>
        <taxon>Fungi incertae sedis</taxon>
        <taxon>Zoopagomycota</taxon>
        <taxon>Kickxellomycotina</taxon>
        <taxon>Dimargaritomycetes</taxon>
        <taxon>Dimargaritales</taxon>
        <taxon>Dimargaritaceae</taxon>
        <taxon>Dispira</taxon>
    </lineage>
</organism>
<dbReference type="Proteomes" id="UP001150925">
    <property type="component" value="Unassembled WGS sequence"/>
</dbReference>
<dbReference type="OrthoDB" id="540662at2759"/>
<dbReference type="InterPro" id="IPR019775">
    <property type="entry name" value="WD40_repeat_CS"/>
</dbReference>
<evidence type="ECO:0000313" key="6">
    <source>
        <dbReference type="Proteomes" id="UP001150925"/>
    </source>
</evidence>
<dbReference type="InterPro" id="IPR036322">
    <property type="entry name" value="WD40_repeat_dom_sf"/>
</dbReference>
<dbReference type="PROSITE" id="PS50294">
    <property type="entry name" value="WD_REPEATS_REGION"/>
    <property type="match status" value="3"/>
</dbReference>
<dbReference type="SUPFAM" id="SSF158230">
    <property type="entry name" value="PRP4-like"/>
    <property type="match status" value="1"/>
</dbReference>
<dbReference type="SMART" id="SM00500">
    <property type="entry name" value="SFM"/>
    <property type="match status" value="1"/>
</dbReference>
<comment type="caution">
    <text evidence="5">The sequence shown here is derived from an EMBL/GenBank/DDBJ whole genome shotgun (WGS) entry which is preliminary data.</text>
</comment>
<dbReference type="SMART" id="SM00320">
    <property type="entry name" value="WD40"/>
    <property type="match status" value="6"/>
</dbReference>
<dbReference type="Gene3D" id="4.10.280.110">
    <property type="entry name" value="Pre-mRNA processing factor 4 domain"/>
    <property type="match status" value="1"/>
</dbReference>
<dbReference type="InterPro" id="IPR020472">
    <property type="entry name" value="WD40_PAC1"/>
</dbReference>
<feature type="repeat" description="WD" evidence="3">
    <location>
        <begin position="252"/>
        <end position="293"/>
    </location>
</feature>
<dbReference type="AlphaFoldDB" id="A0A9W8E9Z3"/>
<dbReference type="PANTHER" id="PTHR19846:SF0">
    <property type="entry name" value="PRE-MRNA PROCESSING FACTOR 4"/>
    <property type="match status" value="1"/>
</dbReference>
<feature type="repeat" description="WD" evidence="3">
    <location>
        <begin position="160"/>
        <end position="201"/>
    </location>
</feature>
<dbReference type="GO" id="GO:0046540">
    <property type="term" value="C:U4/U6 x U5 tri-snRNP complex"/>
    <property type="evidence" value="ECO:0007669"/>
    <property type="project" value="TreeGrafter"/>
</dbReference>
<keyword evidence="2" id="KW-0677">Repeat</keyword>